<name>A0A3Q0ETW6_VIGRR</name>
<proteinExistence type="predicted"/>
<accession>A0A3Q0ETW6</accession>
<dbReference type="GO" id="GO:0010073">
    <property type="term" value="P:meristem maintenance"/>
    <property type="evidence" value="ECO:0007669"/>
    <property type="project" value="InterPro"/>
</dbReference>
<gene>
    <name evidence="3" type="primary">LOC111241305</name>
</gene>
<dbReference type="RefSeq" id="XP_022634551.1">
    <property type="nucleotide sequence ID" value="XM_022778830.1"/>
</dbReference>
<evidence type="ECO:0000313" key="2">
    <source>
        <dbReference type="Proteomes" id="UP000087766"/>
    </source>
</evidence>
<dbReference type="OrthoDB" id="1417722at2759"/>
<dbReference type="Proteomes" id="UP000087766">
    <property type="component" value="Chromosome 1"/>
</dbReference>
<dbReference type="PANTHER" id="PTHR46033:SF8">
    <property type="entry name" value="PROTEIN MAINTENANCE OF MERISTEMS-LIKE"/>
    <property type="match status" value="1"/>
</dbReference>
<evidence type="ECO:0000313" key="3">
    <source>
        <dbReference type="RefSeq" id="XP_022634551.1"/>
    </source>
</evidence>
<protein>
    <submittedName>
        <fullName evidence="3">Uncharacterized protein LOC111241305</fullName>
    </submittedName>
</protein>
<sequence>MKTKFIRGLNEILTDEQKDIISQSPFKWFLELNDDIKLGRNILSDLLQRWDDERGGFCFGDKYVELKELDVTLSLGLGLDGEQINLKEKRVGKSDCRKHFAKANGNYDLQVIYDFILKKHKKLPSLDVCRLYILVGISNILLPNRTKTIFPILFEIVDKINDLGRFCWDRIVYQYLLSSFSKACTAWNEGKGARTVYVEGCVYVFQVWFCDRFVPSNNLVNKNPRILHWIDVNVGDNFIKSAMETSVTFDDYGLSMREMSQPFVRASFNAAGEEVRKKAHSKSATNEKQKKDVDDGLDAVLEEQEAEIKALEEELAALKTELVEEKKKILWCLQHPM</sequence>
<dbReference type="GeneID" id="111241305"/>
<feature type="coiled-coil region" evidence="1">
    <location>
        <begin position="294"/>
        <end position="328"/>
    </location>
</feature>
<reference evidence="3" key="2">
    <citation type="submission" date="2025-08" db="UniProtKB">
        <authorList>
            <consortium name="RefSeq"/>
        </authorList>
    </citation>
    <scope>IDENTIFICATION</scope>
    <source>
        <tissue evidence="3">Leaf</tissue>
    </source>
</reference>
<dbReference type="PANTHER" id="PTHR46033">
    <property type="entry name" value="PROTEIN MAIN-LIKE 2"/>
    <property type="match status" value="1"/>
</dbReference>
<organism evidence="2 3">
    <name type="scientific">Vigna radiata var. radiata</name>
    <name type="common">Mung bean</name>
    <name type="synonym">Phaseolus aureus</name>
    <dbReference type="NCBI Taxonomy" id="3916"/>
    <lineage>
        <taxon>Eukaryota</taxon>
        <taxon>Viridiplantae</taxon>
        <taxon>Streptophyta</taxon>
        <taxon>Embryophyta</taxon>
        <taxon>Tracheophyta</taxon>
        <taxon>Spermatophyta</taxon>
        <taxon>Magnoliopsida</taxon>
        <taxon>eudicotyledons</taxon>
        <taxon>Gunneridae</taxon>
        <taxon>Pentapetalae</taxon>
        <taxon>rosids</taxon>
        <taxon>fabids</taxon>
        <taxon>Fabales</taxon>
        <taxon>Fabaceae</taxon>
        <taxon>Papilionoideae</taxon>
        <taxon>50 kb inversion clade</taxon>
        <taxon>NPAAA clade</taxon>
        <taxon>indigoferoid/millettioid clade</taxon>
        <taxon>Phaseoleae</taxon>
        <taxon>Vigna</taxon>
    </lineage>
</organism>
<dbReference type="AlphaFoldDB" id="A0A3Q0ETW6"/>
<dbReference type="STRING" id="3916.A0A3Q0ETW6"/>
<dbReference type="KEGG" id="vra:111241305"/>
<keyword evidence="1" id="KW-0175">Coiled coil</keyword>
<reference evidence="2" key="1">
    <citation type="journal article" date="2014" name="Nat. Commun.">
        <title>Genome sequence of mungbean and insights into evolution within Vigna species.</title>
        <authorList>
            <person name="Kang Y.J."/>
            <person name="Kim S.K."/>
            <person name="Kim M.Y."/>
            <person name="Lestari P."/>
            <person name="Kim K.H."/>
            <person name="Ha B.K."/>
            <person name="Jun T.H."/>
            <person name="Hwang W.J."/>
            <person name="Lee T."/>
            <person name="Lee J."/>
            <person name="Shim S."/>
            <person name="Yoon M.Y."/>
            <person name="Jang Y.E."/>
            <person name="Han K.S."/>
            <person name="Taeprayoon P."/>
            <person name="Yoon N."/>
            <person name="Somta P."/>
            <person name="Tanya P."/>
            <person name="Kim K.S."/>
            <person name="Gwag J.G."/>
            <person name="Moon J.K."/>
            <person name="Lee Y.H."/>
            <person name="Park B.S."/>
            <person name="Bombarely A."/>
            <person name="Doyle J.J."/>
            <person name="Jackson S.A."/>
            <person name="Schafleitner R."/>
            <person name="Srinives P."/>
            <person name="Varshney R.K."/>
            <person name="Lee S.H."/>
        </authorList>
    </citation>
    <scope>NUCLEOTIDE SEQUENCE [LARGE SCALE GENOMIC DNA]</scope>
    <source>
        <strain evidence="2">cv. VC1973A</strain>
    </source>
</reference>
<keyword evidence="2" id="KW-1185">Reference proteome</keyword>
<dbReference type="InterPro" id="IPR044824">
    <property type="entry name" value="MAIN-like"/>
</dbReference>
<evidence type="ECO:0000256" key="1">
    <source>
        <dbReference type="SAM" id="Coils"/>
    </source>
</evidence>